<keyword evidence="2" id="KW-1185">Reference proteome</keyword>
<dbReference type="EMBL" id="FWYC01000020">
    <property type="protein sequence ID" value="SMD23973.1"/>
    <property type="molecule type" value="Genomic_DNA"/>
</dbReference>
<dbReference type="Proteomes" id="UP000192840">
    <property type="component" value="Unassembled WGS sequence"/>
</dbReference>
<evidence type="ECO:0000313" key="1">
    <source>
        <dbReference type="EMBL" id="SMD23973.1"/>
    </source>
</evidence>
<evidence type="ECO:0000313" key="2">
    <source>
        <dbReference type="Proteomes" id="UP000192840"/>
    </source>
</evidence>
<gene>
    <name evidence="1" type="ORF">SAMN05660733_07504</name>
</gene>
<accession>A0A1W2FQ33</accession>
<dbReference type="RefSeq" id="WP_030480438.1">
    <property type="nucleotide sequence ID" value="NZ_FWYC01000020.1"/>
</dbReference>
<proteinExistence type="predicted"/>
<sequence length="84" mass="9141">MAQTIDSAKRLGEGDFGQLGRDVLSMAVGRGAVVLGKITQQLAKLVKLVMRIMSRVKGLFGQLGDALKRLEELGQHAPVAQRRR</sequence>
<reference evidence="2" key="1">
    <citation type="submission" date="2017-04" db="EMBL/GenBank/DDBJ databases">
        <authorList>
            <person name="Varghese N."/>
            <person name="Submissions S."/>
        </authorList>
    </citation>
    <scope>NUCLEOTIDE SEQUENCE [LARGE SCALE GENOMIC DNA]</scope>
    <source>
        <strain evidence="2">DSM 44073</strain>
    </source>
</reference>
<dbReference type="OrthoDB" id="4763957at2"/>
<dbReference type="AlphaFoldDB" id="A0A1W2FQ33"/>
<dbReference type="STRING" id="40571.SAMN05660733_07504"/>
<name>A0A1W2FQ33_9PSEU</name>
<protein>
    <submittedName>
        <fullName evidence="1">Uncharacterized protein</fullName>
    </submittedName>
</protein>
<organism evidence="1 2">
    <name type="scientific">Lentzea albidocapillata</name>
    <dbReference type="NCBI Taxonomy" id="40571"/>
    <lineage>
        <taxon>Bacteria</taxon>
        <taxon>Bacillati</taxon>
        <taxon>Actinomycetota</taxon>
        <taxon>Actinomycetes</taxon>
        <taxon>Pseudonocardiales</taxon>
        <taxon>Pseudonocardiaceae</taxon>
        <taxon>Lentzea</taxon>
    </lineage>
</organism>